<evidence type="ECO:0000313" key="3">
    <source>
        <dbReference type="Proteomes" id="UP000054248"/>
    </source>
</evidence>
<evidence type="ECO:0000256" key="1">
    <source>
        <dbReference type="SAM" id="MobiDB-lite"/>
    </source>
</evidence>
<proteinExistence type="predicted"/>
<accession>A0A0C3PNM9</accession>
<name>A0A0C3PNM9_9AGAM</name>
<keyword evidence="3" id="KW-1185">Reference proteome</keyword>
<reference evidence="3" key="2">
    <citation type="submission" date="2015-01" db="EMBL/GenBank/DDBJ databases">
        <title>Evolutionary Origins and Diversification of the Mycorrhizal Mutualists.</title>
        <authorList>
            <consortium name="DOE Joint Genome Institute"/>
            <consortium name="Mycorrhizal Genomics Consortium"/>
            <person name="Kohler A."/>
            <person name="Kuo A."/>
            <person name="Nagy L.G."/>
            <person name="Floudas D."/>
            <person name="Copeland A."/>
            <person name="Barry K.W."/>
            <person name="Cichocki N."/>
            <person name="Veneault-Fourrey C."/>
            <person name="LaButti K."/>
            <person name="Lindquist E.A."/>
            <person name="Lipzen A."/>
            <person name="Lundell T."/>
            <person name="Morin E."/>
            <person name="Murat C."/>
            <person name="Riley R."/>
            <person name="Ohm R."/>
            <person name="Sun H."/>
            <person name="Tunlid A."/>
            <person name="Henrissat B."/>
            <person name="Grigoriev I.V."/>
            <person name="Hibbett D.S."/>
            <person name="Martin F."/>
        </authorList>
    </citation>
    <scope>NUCLEOTIDE SEQUENCE [LARGE SCALE GENOMIC DNA]</scope>
    <source>
        <strain evidence="3">MUT 4182</strain>
    </source>
</reference>
<dbReference type="OrthoDB" id="3183767at2759"/>
<dbReference type="Proteomes" id="UP000054248">
    <property type="component" value="Unassembled WGS sequence"/>
</dbReference>
<dbReference type="EMBL" id="KN823701">
    <property type="protein sequence ID" value="KIO16035.1"/>
    <property type="molecule type" value="Genomic_DNA"/>
</dbReference>
<evidence type="ECO:0000313" key="2">
    <source>
        <dbReference type="EMBL" id="KIO16035.1"/>
    </source>
</evidence>
<protein>
    <submittedName>
        <fullName evidence="2">Uncharacterized protein</fullName>
    </submittedName>
</protein>
<feature type="region of interest" description="Disordered" evidence="1">
    <location>
        <begin position="145"/>
        <end position="174"/>
    </location>
</feature>
<dbReference type="HOGENOM" id="CLU_002498_9_3_1"/>
<sequence length="609" mass="69147">MLCIDILHEFELGVWKALLQHLIRMLHAVGENKVVELDRRFHQVPPFGRDTIRRIGYNVSELKQLAARDFEDILQCALPAFEGLFPPEIDSTIQSLLFTLADWHSVAKLRMHTDETLESLALLTKSLGQELRHFEEHVANALETFETPREARSRTRRKQKKGGADVGREGAGGSTATAELGVTRKAKLYSLSTYKVHALGDYVSQIRQFGTVDVTSTQLGEARHRQKKRQYERTNKRNFESQIAARTSLIENIRFIDQQVALAKGLPLPAGPSTNQQKAYVDEEGAVGPLDRRYNIAENGDWILLSKLLQQTTDDCAFTHFHEQLLDHILARLHSLPYSWDDPIFPASEYKDVDLQKDRIYTHGSTRFNYTTYDIRRCQDTIKPALRFSSSGVTRSGTTTRCHVMMIADEDDGQSRSQHPYWYAKVLGVFHCNVRHRSTGQDDYERMDVLWIRWLGVDPDQRVGGRSRRLNRVGYVPDSDGPGAFGFIDPADVIRGCHLIPSFNEGTRDDLLTGASSVYDLDGEDYRYFSIMRFVDRDMAMRYRGGGIGHMNHGVQQDSQRPQVNDSDSGSEREQDDTSDEEFSSNNRSSDSESNTSESGDSDLELDAD</sequence>
<feature type="region of interest" description="Disordered" evidence="1">
    <location>
        <begin position="550"/>
        <end position="609"/>
    </location>
</feature>
<gene>
    <name evidence="2" type="ORF">M407DRAFT_234019</name>
</gene>
<feature type="compositionally biased region" description="Acidic residues" evidence="1">
    <location>
        <begin position="574"/>
        <end position="583"/>
    </location>
</feature>
<dbReference type="STRING" id="1051891.A0A0C3PNM9"/>
<feature type="compositionally biased region" description="Acidic residues" evidence="1">
    <location>
        <begin position="600"/>
        <end position="609"/>
    </location>
</feature>
<feature type="compositionally biased region" description="Polar residues" evidence="1">
    <location>
        <begin position="554"/>
        <end position="568"/>
    </location>
</feature>
<organism evidence="2 3">
    <name type="scientific">Tulasnella calospora MUT 4182</name>
    <dbReference type="NCBI Taxonomy" id="1051891"/>
    <lineage>
        <taxon>Eukaryota</taxon>
        <taxon>Fungi</taxon>
        <taxon>Dikarya</taxon>
        <taxon>Basidiomycota</taxon>
        <taxon>Agaricomycotina</taxon>
        <taxon>Agaricomycetes</taxon>
        <taxon>Cantharellales</taxon>
        <taxon>Tulasnellaceae</taxon>
        <taxon>Tulasnella</taxon>
    </lineage>
</organism>
<dbReference type="AlphaFoldDB" id="A0A0C3PNM9"/>
<reference evidence="2 3" key="1">
    <citation type="submission" date="2014-04" db="EMBL/GenBank/DDBJ databases">
        <authorList>
            <consortium name="DOE Joint Genome Institute"/>
            <person name="Kuo A."/>
            <person name="Girlanda M."/>
            <person name="Perotto S."/>
            <person name="Kohler A."/>
            <person name="Nagy L.G."/>
            <person name="Floudas D."/>
            <person name="Copeland A."/>
            <person name="Barry K.W."/>
            <person name="Cichocki N."/>
            <person name="Veneault-Fourrey C."/>
            <person name="LaButti K."/>
            <person name="Lindquist E.A."/>
            <person name="Lipzen A."/>
            <person name="Lundell T."/>
            <person name="Morin E."/>
            <person name="Murat C."/>
            <person name="Sun H."/>
            <person name="Tunlid A."/>
            <person name="Henrissat B."/>
            <person name="Grigoriev I.V."/>
            <person name="Hibbett D.S."/>
            <person name="Martin F."/>
            <person name="Nordberg H.P."/>
            <person name="Cantor M.N."/>
            <person name="Hua S.X."/>
        </authorList>
    </citation>
    <scope>NUCLEOTIDE SEQUENCE [LARGE SCALE GENOMIC DNA]</scope>
    <source>
        <strain evidence="2 3">MUT 4182</strain>
    </source>
</reference>
<feature type="compositionally biased region" description="Low complexity" evidence="1">
    <location>
        <begin position="584"/>
        <end position="599"/>
    </location>
</feature>